<sequence length="302" mass="31870">MAPRLCSTSPFLFAVLHLAAFAAVSNAGQVAVYWGQNNGDGTLTETCASGWYGFVNIAFLNVFGENRAPGLNLAGHCEQATGTCTSLSSEISSCQQSGVKVLLSLGGAAGQYSLSSADDARGVAGYLWDNFLGGSSTSRPFGDALLDGIDFDIETGGGDHYDELAMALASRCNGACLLTAAPQCPYPDARLGAAIRTGVFNHVWVQFYNNKEAQCQYVDGDTSKLLDAWARWTSAVPAPADVFMGLPAERTAATNGGYIDADTLLSQVLPTVKGAANYGGVMLWDRWRDTTARYGEKLQGNV</sequence>
<dbReference type="GO" id="GO:0005576">
    <property type="term" value="C:extracellular region"/>
    <property type="evidence" value="ECO:0007669"/>
    <property type="project" value="TreeGrafter"/>
</dbReference>
<dbReference type="EC" id="3.2.1.14" evidence="2"/>
<evidence type="ECO:0000256" key="7">
    <source>
        <dbReference type="ARBA" id="ARBA00023326"/>
    </source>
</evidence>
<evidence type="ECO:0000256" key="5">
    <source>
        <dbReference type="ARBA" id="ARBA00023157"/>
    </source>
</evidence>
<dbReference type="GeneID" id="102719531"/>
<keyword evidence="7" id="KW-0624">Polysaccharide degradation</keyword>
<evidence type="ECO:0000313" key="13">
    <source>
        <dbReference type="Proteomes" id="UP000006038"/>
    </source>
</evidence>
<dbReference type="PROSITE" id="PS01095">
    <property type="entry name" value="GH18_1"/>
    <property type="match status" value="1"/>
</dbReference>
<dbReference type="Gene3D" id="3.20.20.80">
    <property type="entry name" value="Glycosidases"/>
    <property type="match status" value="1"/>
</dbReference>
<evidence type="ECO:0000256" key="10">
    <source>
        <dbReference type="SAM" id="SignalP"/>
    </source>
</evidence>
<dbReference type="PROSITE" id="PS51910">
    <property type="entry name" value="GH18_2"/>
    <property type="match status" value="1"/>
</dbReference>
<dbReference type="InterPro" id="IPR050542">
    <property type="entry name" value="Glycosyl_Hydrlase18_Chitinase"/>
</dbReference>
<dbReference type="InterPro" id="IPR045321">
    <property type="entry name" value="Cts1-like"/>
</dbReference>
<dbReference type="GO" id="GO:0006032">
    <property type="term" value="P:chitin catabolic process"/>
    <property type="evidence" value="ECO:0007669"/>
    <property type="project" value="UniProtKB-KW"/>
</dbReference>
<keyword evidence="5" id="KW-1015">Disulfide bond</keyword>
<dbReference type="InterPro" id="IPR017853">
    <property type="entry name" value="GH"/>
</dbReference>
<dbReference type="RefSeq" id="XP_006644559.1">
    <property type="nucleotide sequence ID" value="XM_006644496.3"/>
</dbReference>
<dbReference type="Pfam" id="PF00704">
    <property type="entry name" value="Glyco_hydro_18"/>
    <property type="match status" value="1"/>
</dbReference>
<dbReference type="CDD" id="cd02877">
    <property type="entry name" value="GH18_hevamine_XipI_class_III"/>
    <property type="match status" value="1"/>
</dbReference>
<reference evidence="12" key="2">
    <citation type="submission" date="2013-04" db="UniProtKB">
        <authorList>
            <consortium name="EnsemblPlants"/>
        </authorList>
    </citation>
    <scope>IDENTIFICATION</scope>
</reference>
<evidence type="ECO:0000256" key="1">
    <source>
        <dbReference type="ARBA" id="ARBA00000822"/>
    </source>
</evidence>
<dbReference type="OMA" id="GQVAVYW"/>
<dbReference type="GO" id="GO:0008843">
    <property type="term" value="F:endochitinase activity"/>
    <property type="evidence" value="ECO:0007669"/>
    <property type="project" value="UniProtKB-EC"/>
</dbReference>
<keyword evidence="6 8" id="KW-0326">Glycosidase</keyword>
<organism evidence="12">
    <name type="scientific">Oryza brachyantha</name>
    <name type="common">malo sina</name>
    <dbReference type="NCBI Taxonomy" id="4533"/>
    <lineage>
        <taxon>Eukaryota</taxon>
        <taxon>Viridiplantae</taxon>
        <taxon>Streptophyta</taxon>
        <taxon>Embryophyta</taxon>
        <taxon>Tracheophyta</taxon>
        <taxon>Spermatophyta</taxon>
        <taxon>Magnoliopsida</taxon>
        <taxon>Liliopsida</taxon>
        <taxon>Poales</taxon>
        <taxon>Poaceae</taxon>
        <taxon>BOP clade</taxon>
        <taxon>Oryzoideae</taxon>
        <taxon>Oryzeae</taxon>
        <taxon>Oryzinae</taxon>
        <taxon>Oryza</taxon>
    </lineage>
</organism>
<keyword evidence="10" id="KW-0732">Signal</keyword>
<dbReference type="STRING" id="4533.J3L306"/>
<evidence type="ECO:0000256" key="3">
    <source>
        <dbReference type="ARBA" id="ARBA00022801"/>
    </source>
</evidence>
<protein>
    <recommendedName>
        <fullName evidence="2">chitinase</fullName>
        <ecNumber evidence="2">3.2.1.14</ecNumber>
    </recommendedName>
</protein>
<keyword evidence="7" id="KW-0119">Carbohydrate metabolism</keyword>
<keyword evidence="13" id="KW-1185">Reference proteome</keyword>
<keyword evidence="4" id="KW-0146">Chitin degradation</keyword>
<dbReference type="Gramene" id="OB01G36120.1">
    <property type="protein sequence ID" value="OB01G36120.1"/>
    <property type="gene ID" value="OB01G36120"/>
</dbReference>
<evidence type="ECO:0000256" key="9">
    <source>
        <dbReference type="RuleBase" id="RU004453"/>
    </source>
</evidence>
<feature type="signal peptide" evidence="10">
    <location>
        <begin position="1"/>
        <end position="27"/>
    </location>
</feature>
<dbReference type="InterPro" id="IPR001579">
    <property type="entry name" value="Glyco_hydro_18_chit_AS"/>
</dbReference>
<name>J3L306_ORYBR</name>
<reference evidence="12" key="1">
    <citation type="journal article" date="2013" name="Nat. Commun.">
        <title>Whole-genome sequencing of Oryza brachyantha reveals mechanisms underlying Oryza genome evolution.</title>
        <authorList>
            <person name="Chen J."/>
            <person name="Huang Q."/>
            <person name="Gao D."/>
            <person name="Wang J."/>
            <person name="Lang Y."/>
            <person name="Liu T."/>
            <person name="Li B."/>
            <person name="Bai Z."/>
            <person name="Luis Goicoechea J."/>
            <person name="Liang C."/>
            <person name="Chen C."/>
            <person name="Zhang W."/>
            <person name="Sun S."/>
            <person name="Liao Y."/>
            <person name="Zhang X."/>
            <person name="Yang L."/>
            <person name="Song C."/>
            <person name="Wang M."/>
            <person name="Shi J."/>
            <person name="Liu G."/>
            <person name="Liu J."/>
            <person name="Zhou H."/>
            <person name="Zhou W."/>
            <person name="Yu Q."/>
            <person name="An N."/>
            <person name="Chen Y."/>
            <person name="Cai Q."/>
            <person name="Wang B."/>
            <person name="Liu B."/>
            <person name="Min J."/>
            <person name="Huang Y."/>
            <person name="Wu H."/>
            <person name="Li Z."/>
            <person name="Zhang Y."/>
            <person name="Yin Y."/>
            <person name="Song W."/>
            <person name="Jiang J."/>
            <person name="Jackson S.A."/>
            <person name="Wing R.A."/>
            <person name="Wang J."/>
            <person name="Chen M."/>
        </authorList>
    </citation>
    <scope>NUCLEOTIDE SEQUENCE [LARGE SCALE GENOMIC DNA]</scope>
    <source>
        <strain evidence="12">cv. IRGC 101232</strain>
    </source>
</reference>
<dbReference type="EnsemblPlants" id="OB01G36120.1">
    <property type="protein sequence ID" value="OB01G36120.1"/>
    <property type="gene ID" value="OB01G36120"/>
</dbReference>
<gene>
    <name evidence="12" type="primary">LOC102719531</name>
</gene>
<comment type="catalytic activity">
    <reaction evidence="1">
        <text>Random endo-hydrolysis of N-acetyl-beta-D-glucosaminide (1-&gt;4)-beta-linkages in chitin and chitodextrins.</text>
        <dbReference type="EC" id="3.2.1.14"/>
    </reaction>
</comment>
<dbReference type="HOGENOM" id="CLU_007818_0_1_1"/>
<evidence type="ECO:0000313" key="12">
    <source>
        <dbReference type="EnsemblPlants" id="OB01G36120.1"/>
    </source>
</evidence>
<feature type="chain" id="PRO_5003771884" description="chitinase" evidence="10">
    <location>
        <begin position="28"/>
        <end position="302"/>
    </location>
</feature>
<dbReference type="PANTHER" id="PTHR45708:SF35">
    <property type="entry name" value="CHITINASE"/>
    <property type="match status" value="1"/>
</dbReference>
<comment type="similarity">
    <text evidence="9">Belongs to the glycosyl hydrolase 18 family.</text>
</comment>
<evidence type="ECO:0000259" key="11">
    <source>
        <dbReference type="PROSITE" id="PS51910"/>
    </source>
</evidence>
<dbReference type="PANTHER" id="PTHR45708">
    <property type="entry name" value="ENDOCHITINASE"/>
    <property type="match status" value="1"/>
</dbReference>
<dbReference type="GO" id="GO:0000272">
    <property type="term" value="P:polysaccharide catabolic process"/>
    <property type="evidence" value="ECO:0007669"/>
    <property type="project" value="UniProtKB-KW"/>
</dbReference>
<dbReference type="AlphaFoldDB" id="J3L306"/>
<dbReference type="OrthoDB" id="6020543at2759"/>
<evidence type="ECO:0000256" key="2">
    <source>
        <dbReference type="ARBA" id="ARBA00012729"/>
    </source>
</evidence>
<evidence type="ECO:0000256" key="4">
    <source>
        <dbReference type="ARBA" id="ARBA00023024"/>
    </source>
</evidence>
<dbReference type="Proteomes" id="UP000006038">
    <property type="component" value="Chromosome 1"/>
</dbReference>
<feature type="domain" description="GH18" evidence="11">
    <location>
        <begin position="28"/>
        <end position="302"/>
    </location>
</feature>
<dbReference type="InterPro" id="IPR001223">
    <property type="entry name" value="Glyco_hydro18_cat"/>
</dbReference>
<dbReference type="eggNOG" id="KOG4701">
    <property type="taxonomic scope" value="Eukaryota"/>
</dbReference>
<dbReference type="SUPFAM" id="SSF51445">
    <property type="entry name" value="(Trans)glycosidases"/>
    <property type="match status" value="1"/>
</dbReference>
<keyword evidence="3 8" id="KW-0378">Hydrolase</keyword>
<accession>J3L306</accession>
<evidence type="ECO:0000256" key="8">
    <source>
        <dbReference type="RuleBase" id="RU000489"/>
    </source>
</evidence>
<evidence type="ECO:0000256" key="6">
    <source>
        <dbReference type="ARBA" id="ARBA00023295"/>
    </source>
</evidence>
<proteinExistence type="inferred from homology"/>
<dbReference type="KEGG" id="obr:102719531"/>
<dbReference type="FunFam" id="3.20.20.80:FF:000015">
    <property type="entry name" value="Acidic endochitinase SE2"/>
    <property type="match status" value="1"/>
</dbReference>